<dbReference type="GO" id="GO:0032580">
    <property type="term" value="C:Golgi cisterna membrane"/>
    <property type="evidence" value="ECO:0007669"/>
    <property type="project" value="UniProtKB-SubCell"/>
</dbReference>
<evidence type="ECO:0000259" key="2">
    <source>
        <dbReference type="Pfam" id="PF00852"/>
    </source>
</evidence>
<feature type="domain" description="Fucosyltransferase C-terminal" evidence="2">
    <location>
        <begin position="2"/>
        <end position="38"/>
    </location>
</feature>
<proteinExistence type="inferred from homology"/>
<dbReference type="Pfam" id="PF00852">
    <property type="entry name" value="Glyco_transf_10"/>
    <property type="match status" value="1"/>
</dbReference>
<keyword evidence="1" id="KW-0808">Transferase</keyword>
<organism evidence="3">
    <name type="scientific">Anguilla anguilla</name>
    <name type="common">European freshwater eel</name>
    <name type="synonym">Muraena anguilla</name>
    <dbReference type="NCBI Taxonomy" id="7936"/>
    <lineage>
        <taxon>Eukaryota</taxon>
        <taxon>Metazoa</taxon>
        <taxon>Chordata</taxon>
        <taxon>Craniata</taxon>
        <taxon>Vertebrata</taxon>
        <taxon>Euteleostomi</taxon>
        <taxon>Actinopterygii</taxon>
        <taxon>Neopterygii</taxon>
        <taxon>Teleostei</taxon>
        <taxon>Anguilliformes</taxon>
        <taxon>Anguillidae</taxon>
        <taxon>Anguilla</taxon>
    </lineage>
</organism>
<keyword evidence="1" id="KW-0328">Glycosyltransferase</keyword>
<dbReference type="EMBL" id="GBXM01108480">
    <property type="protein sequence ID" value="JAH00097.1"/>
    <property type="molecule type" value="Transcribed_RNA"/>
</dbReference>
<dbReference type="SUPFAM" id="SSF53756">
    <property type="entry name" value="UDP-Glycosyltransferase/glycogen phosphorylase"/>
    <property type="match status" value="1"/>
</dbReference>
<keyword evidence="1" id="KW-0472">Membrane</keyword>
<dbReference type="EC" id="2.4.1.-" evidence="1"/>
<comment type="subcellular location">
    <subcellularLocation>
        <location evidence="1">Golgi apparatus</location>
        <location evidence="1">Golgi stack membrane</location>
        <topology evidence="1">Single-pass type II membrane protein</topology>
    </subcellularLocation>
</comment>
<dbReference type="AlphaFoldDB" id="A0A0E9P720"/>
<keyword evidence="1" id="KW-0812">Transmembrane</keyword>
<reference evidence="3" key="2">
    <citation type="journal article" date="2015" name="Fish Shellfish Immunol.">
        <title>Early steps in the European eel (Anguilla anguilla)-Vibrio vulnificus interaction in the gills: Role of the RtxA13 toxin.</title>
        <authorList>
            <person name="Callol A."/>
            <person name="Pajuelo D."/>
            <person name="Ebbesson L."/>
            <person name="Teles M."/>
            <person name="MacKenzie S."/>
            <person name="Amaro C."/>
        </authorList>
    </citation>
    <scope>NUCLEOTIDE SEQUENCE</scope>
</reference>
<evidence type="ECO:0000256" key="1">
    <source>
        <dbReference type="RuleBase" id="RU003832"/>
    </source>
</evidence>
<accession>A0A0E9P720</accession>
<evidence type="ECO:0000313" key="3">
    <source>
        <dbReference type="EMBL" id="JAH00097.1"/>
    </source>
</evidence>
<protein>
    <recommendedName>
        <fullName evidence="1">Fucosyltransferase</fullName>
        <ecNumber evidence="1">2.4.1.-</ecNumber>
    </recommendedName>
</protein>
<dbReference type="InterPro" id="IPR055270">
    <property type="entry name" value="Glyco_tran_10_C"/>
</dbReference>
<sequence length="41" mass="5259">MLAAYLRFLAKTPQLYRRYFNWKRDYAVHVTSFWNEHYCWL</sequence>
<keyword evidence="1" id="KW-0333">Golgi apparatus</keyword>
<dbReference type="GO" id="GO:0016757">
    <property type="term" value="F:glycosyltransferase activity"/>
    <property type="evidence" value="ECO:0007669"/>
    <property type="project" value="UniProtKB-UniRule"/>
</dbReference>
<reference evidence="3" key="1">
    <citation type="submission" date="2014-11" db="EMBL/GenBank/DDBJ databases">
        <authorList>
            <person name="Amaro Gonzalez C."/>
        </authorList>
    </citation>
    <scope>NUCLEOTIDE SEQUENCE</scope>
</reference>
<name>A0A0E9P720_ANGAN</name>
<comment type="similarity">
    <text evidence="1">Belongs to the glycosyltransferase 10 family.</text>
</comment>